<accession>A0A7S9LUK9</accession>
<organism evidence="1 2">
    <name type="scientific">Pontivivens ytuae</name>
    <dbReference type="NCBI Taxonomy" id="2789856"/>
    <lineage>
        <taxon>Bacteria</taxon>
        <taxon>Pseudomonadati</taxon>
        <taxon>Pseudomonadota</taxon>
        <taxon>Alphaproteobacteria</taxon>
        <taxon>Rhodobacterales</taxon>
        <taxon>Paracoccaceae</taxon>
        <taxon>Pontivivens</taxon>
    </lineage>
</organism>
<evidence type="ECO:0000313" key="1">
    <source>
        <dbReference type="EMBL" id="QPH55529.1"/>
    </source>
</evidence>
<dbReference type="PANTHER" id="PTHR16128">
    <property type="entry name" value="FAD/NAD(P)-BINDING OXIDOREDUCTASE FAMILY PROTEIN"/>
    <property type="match status" value="1"/>
</dbReference>
<dbReference type="RefSeq" id="WP_196104753.1">
    <property type="nucleotide sequence ID" value="NZ_CP064942.1"/>
</dbReference>
<protein>
    <submittedName>
        <fullName evidence="1">NAD(P)-binding protein</fullName>
    </submittedName>
</protein>
<dbReference type="PRINTS" id="PR00419">
    <property type="entry name" value="ADXRDTASE"/>
</dbReference>
<dbReference type="InterPro" id="IPR036188">
    <property type="entry name" value="FAD/NAD-bd_sf"/>
</dbReference>
<dbReference type="Gene3D" id="3.50.50.60">
    <property type="entry name" value="FAD/NAD(P)-binding domain"/>
    <property type="match status" value="1"/>
</dbReference>
<dbReference type="Pfam" id="PF13450">
    <property type="entry name" value="NAD_binding_8"/>
    <property type="match status" value="1"/>
</dbReference>
<dbReference type="SUPFAM" id="SSF51905">
    <property type="entry name" value="FAD/NAD(P)-binding domain"/>
    <property type="match status" value="1"/>
</dbReference>
<reference evidence="1 2" key="1">
    <citation type="submission" date="2020-11" db="EMBL/GenBank/DDBJ databases">
        <title>Description of Pontivivens ytuae sp. nov. isolated from deep sea sediment of Mariana Trench.</title>
        <authorList>
            <person name="Wang Z."/>
            <person name="Sun Q.-L."/>
            <person name="Xu X.-D."/>
            <person name="Tang Y.-Z."/>
            <person name="Zhang J."/>
        </authorList>
    </citation>
    <scope>NUCLEOTIDE SEQUENCE [LARGE SCALE GENOMIC DNA]</scope>
    <source>
        <strain evidence="1 2">MT2928</strain>
    </source>
</reference>
<dbReference type="KEGG" id="poz:I0K15_07285"/>
<proteinExistence type="predicted"/>
<dbReference type="Proteomes" id="UP000594800">
    <property type="component" value="Chromosome"/>
</dbReference>
<dbReference type="PANTHER" id="PTHR16128:SF5">
    <property type="entry name" value="FAD_NAD(P)-BINDING OXIDOREDUCTASE FAMILY PROTEIN"/>
    <property type="match status" value="1"/>
</dbReference>
<evidence type="ECO:0000313" key="2">
    <source>
        <dbReference type="Proteomes" id="UP000594800"/>
    </source>
</evidence>
<keyword evidence="2" id="KW-1185">Reference proteome</keyword>
<gene>
    <name evidence="1" type="ORF">I0K15_07285</name>
</gene>
<dbReference type="AlphaFoldDB" id="A0A7S9LUK9"/>
<dbReference type="Gene3D" id="3.90.660.10">
    <property type="match status" value="1"/>
</dbReference>
<dbReference type="EMBL" id="CP064942">
    <property type="protein sequence ID" value="QPH55529.1"/>
    <property type="molecule type" value="Genomic_DNA"/>
</dbReference>
<name>A0A7S9LUK9_9RHOB</name>
<sequence>MDVAVIGAGLAGLTCARALVDAGLVVEVFDKGRGPGGRIATRRSDFGAYDHGAPVLHDLPECMAASADRVLAPWEDGHIGVPSMSRLPRHLSTGLTVHQGEKLDALTPGEGRWSLAFDGARGLIRARTVLLCLPAPQAQALLPGTLLPEVAQARMSPLWTLMAAFDQRVEAADRLEFDAGHVALRQSARPERENAADLWVIHGGAEWSRGTVDRPREEVQGALLDAFLALTGAVLPVETMIHRWLYARTRTAAGLPCLYDADHRIGAAGDWCLGPNAGDAVRSGAALADAVLAS</sequence>